<evidence type="ECO:0000256" key="8">
    <source>
        <dbReference type="ARBA" id="ARBA00022842"/>
    </source>
</evidence>
<dbReference type="GO" id="GO:0000287">
    <property type="term" value="F:magnesium ion binding"/>
    <property type="evidence" value="ECO:0007669"/>
    <property type="project" value="UniProtKB-UniRule"/>
</dbReference>
<protein>
    <recommendedName>
        <fullName evidence="12">Anthranilate phosphoribosyltransferase</fullName>
        <ecNumber evidence="12">2.4.2.18</ecNumber>
    </recommendedName>
</protein>
<keyword evidence="8 12" id="KW-0460">Magnesium</keyword>
<dbReference type="EMBL" id="WHYR01000009">
    <property type="protein sequence ID" value="MQL51602.1"/>
    <property type="molecule type" value="Genomic_DNA"/>
</dbReference>
<dbReference type="InterPro" id="IPR005940">
    <property type="entry name" value="Anthranilate_Pribosyl_Tfrase"/>
</dbReference>
<evidence type="ECO:0000256" key="2">
    <source>
        <dbReference type="ARBA" id="ARBA00011738"/>
    </source>
</evidence>
<keyword evidence="3 12" id="KW-0028">Amino-acid biosynthesis</keyword>
<dbReference type="PANTHER" id="PTHR43285">
    <property type="entry name" value="ANTHRANILATE PHOSPHORIBOSYLTRANSFERASE"/>
    <property type="match status" value="1"/>
</dbReference>
<evidence type="ECO:0000256" key="5">
    <source>
        <dbReference type="ARBA" id="ARBA00022679"/>
    </source>
</evidence>
<dbReference type="FunFam" id="3.40.1030.10:FF:000002">
    <property type="entry name" value="Anthranilate phosphoribosyltransferase"/>
    <property type="match status" value="1"/>
</dbReference>
<dbReference type="RefSeq" id="WP_152945530.1">
    <property type="nucleotide sequence ID" value="NZ_WHYR01000009.1"/>
</dbReference>
<dbReference type="InterPro" id="IPR000312">
    <property type="entry name" value="Glycosyl_Trfase_fam3"/>
</dbReference>
<feature type="binding site" evidence="12">
    <location>
        <begin position="108"/>
        <end position="116"/>
    </location>
    <ligand>
        <name>5-phospho-alpha-D-ribose 1-diphosphate</name>
        <dbReference type="ChEBI" id="CHEBI:58017"/>
    </ligand>
</feature>
<dbReference type="Gene3D" id="3.40.1030.10">
    <property type="entry name" value="Nucleoside phosphorylase/phosphoribosyltransferase catalytic domain"/>
    <property type="match status" value="1"/>
</dbReference>
<gene>
    <name evidence="12 15" type="primary">trpD</name>
    <name evidence="15" type="ORF">GFC01_04860</name>
</gene>
<dbReference type="OrthoDB" id="9806430at2"/>
<feature type="binding site" evidence="12">
    <location>
        <begin position="83"/>
        <end position="84"/>
    </location>
    <ligand>
        <name>5-phospho-alpha-D-ribose 1-diphosphate</name>
        <dbReference type="ChEBI" id="CHEBI:58017"/>
    </ligand>
</feature>
<accession>A0A6N7INM0</accession>
<feature type="binding site" evidence="12">
    <location>
        <position position="225"/>
    </location>
    <ligand>
        <name>Mg(2+)</name>
        <dbReference type="ChEBI" id="CHEBI:18420"/>
        <label>2</label>
    </ligand>
</feature>
<evidence type="ECO:0000256" key="7">
    <source>
        <dbReference type="ARBA" id="ARBA00022822"/>
    </source>
</evidence>
<dbReference type="PANTHER" id="PTHR43285:SF2">
    <property type="entry name" value="ANTHRANILATE PHOSPHORIBOSYLTRANSFERASE"/>
    <property type="match status" value="1"/>
</dbReference>
<dbReference type="InterPro" id="IPR035902">
    <property type="entry name" value="Nuc_phospho_transferase"/>
</dbReference>
<dbReference type="Proteomes" id="UP000441717">
    <property type="component" value="Unassembled WGS sequence"/>
</dbReference>
<feature type="binding site" evidence="12">
    <location>
        <position position="92"/>
    </location>
    <ligand>
        <name>Mg(2+)</name>
        <dbReference type="ChEBI" id="CHEBI:18420"/>
        <label>1</label>
    </ligand>
</feature>
<feature type="binding site" evidence="12">
    <location>
        <position position="120"/>
    </location>
    <ligand>
        <name>5-phospho-alpha-D-ribose 1-diphosphate</name>
        <dbReference type="ChEBI" id="CHEBI:58017"/>
    </ligand>
</feature>
<reference evidence="15 16" key="1">
    <citation type="submission" date="2019-10" db="EMBL/GenBank/DDBJ databases">
        <title>Comparative genomics of sulfur disproportionating microorganisms.</title>
        <authorList>
            <person name="Ward L.M."/>
            <person name="Bertran E."/>
            <person name="Johnston D."/>
        </authorList>
    </citation>
    <scope>NUCLEOTIDE SEQUENCE [LARGE SCALE GENOMIC DNA]</scope>
    <source>
        <strain evidence="15 16">DSM 14055</strain>
    </source>
</reference>
<keyword evidence="5 12" id="KW-0808">Transferase</keyword>
<evidence type="ECO:0000256" key="12">
    <source>
        <dbReference type="HAMAP-Rule" id="MF_00211"/>
    </source>
</evidence>
<evidence type="ECO:0000256" key="4">
    <source>
        <dbReference type="ARBA" id="ARBA00022676"/>
    </source>
</evidence>
<dbReference type="HAMAP" id="MF_00211">
    <property type="entry name" value="TrpD"/>
    <property type="match status" value="1"/>
</dbReference>
<comment type="function">
    <text evidence="12">Catalyzes the transfer of the phosphoribosyl group of 5-phosphorylribose-1-pyrophosphate (PRPP) to anthranilate to yield N-(5'-phosphoribosyl)-anthranilate (PRA).</text>
</comment>
<evidence type="ECO:0000256" key="3">
    <source>
        <dbReference type="ARBA" id="ARBA00022605"/>
    </source>
</evidence>
<comment type="caution">
    <text evidence="12">Lacks conserved residue(s) required for the propagation of feature annotation.</text>
</comment>
<comment type="pathway">
    <text evidence="1 12">Amino-acid biosynthesis; L-tryptophan biosynthesis; L-tryptophan from chorismate: step 2/5.</text>
</comment>
<comment type="caution">
    <text evidence="15">The sequence shown here is derived from an EMBL/GenBank/DDBJ whole genome shotgun (WGS) entry which is preliminary data.</text>
</comment>
<evidence type="ECO:0000259" key="14">
    <source>
        <dbReference type="Pfam" id="PF02885"/>
    </source>
</evidence>
<dbReference type="Gene3D" id="1.20.970.10">
    <property type="entry name" value="Transferase, Pyrimidine Nucleoside Phosphorylase, Chain C"/>
    <property type="match status" value="1"/>
</dbReference>
<dbReference type="NCBIfam" id="TIGR01245">
    <property type="entry name" value="trpD"/>
    <property type="match status" value="1"/>
</dbReference>
<dbReference type="Pfam" id="PF00591">
    <property type="entry name" value="Glycos_transf_3"/>
    <property type="match status" value="1"/>
</dbReference>
<sequence length="344" mass="35435">MIREAINRVVGGENLSEAEAEQVMDEIMTGQASPAQIAALLTAMRLKGETVEEITGFARTMRRHATPVRSGHPVLVDTCGTGGDGANTFNISTAAALVLAGAGVPVAKHGNRSVSSRCGSADVLEALGVNLDLSPAAMAECLDRVGIAFLFAPALHKAMKHAAGPRREIGIRTVFNILGPLTNPAGASAQVVGVYSVDLVPRVARVLSRLGVRRAFVVHGAGGLDEISLAGPAVVAEVQGEEVREYTLDPADYGFSRYPVQALSGGTPEQNAAMIGEILQGMPGPQRDAVILNAALGLLAAGRAGDLSSALATAAGSIDSGAARDRLEHLVAFTRRAGRQVAGI</sequence>
<keyword evidence="9 12" id="KW-0057">Aromatic amino acid biosynthesis</keyword>
<evidence type="ECO:0000256" key="6">
    <source>
        <dbReference type="ARBA" id="ARBA00022723"/>
    </source>
</evidence>
<evidence type="ECO:0000256" key="9">
    <source>
        <dbReference type="ARBA" id="ARBA00023141"/>
    </source>
</evidence>
<keyword evidence="7 12" id="KW-0822">Tryptophan biosynthesis</keyword>
<dbReference type="Pfam" id="PF02885">
    <property type="entry name" value="Glycos_trans_3N"/>
    <property type="match status" value="1"/>
</dbReference>
<evidence type="ECO:0000259" key="13">
    <source>
        <dbReference type="Pfam" id="PF00591"/>
    </source>
</evidence>
<dbReference type="SUPFAM" id="SSF47648">
    <property type="entry name" value="Nucleoside phosphorylase/phosphoribosyltransferase N-terminal domain"/>
    <property type="match status" value="1"/>
</dbReference>
<feature type="domain" description="Glycosyl transferase family 3" evidence="13">
    <location>
        <begin position="74"/>
        <end position="323"/>
    </location>
</feature>
<keyword evidence="4 12" id="KW-0328">Glycosyltransferase</keyword>
<feature type="binding site" evidence="12">
    <location>
        <position position="226"/>
    </location>
    <ligand>
        <name>Mg(2+)</name>
        <dbReference type="ChEBI" id="CHEBI:18420"/>
        <label>2</label>
    </ligand>
</feature>
<dbReference type="GO" id="GO:0005829">
    <property type="term" value="C:cytosol"/>
    <property type="evidence" value="ECO:0007669"/>
    <property type="project" value="TreeGrafter"/>
</dbReference>
<proteinExistence type="inferred from homology"/>
<feature type="binding site" evidence="12">
    <location>
        <position position="80"/>
    </location>
    <ligand>
        <name>anthranilate</name>
        <dbReference type="ChEBI" id="CHEBI:16567"/>
        <label>1</label>
    </ligand>
</feature>
<comment type="similarity">
    <text evidence="11">In the C-terminal section; belongs to the anthranilate phosphoribosyltransferase family.</text>
</comment>
<dbReference type="FunFam" id="1.20.970.10:FF:000006">
    <property type="entry name" value="Anthranilate phosphoribosyltransferase"/>
    <property type="match status" value="1"/>
</dbReference>
<dbReference type="AlphaFoldDB" id="A0A6N7INM0"/>
<dbReference type="SUPFAM" id="SSF52418">
    <property type="entry name" value="Nucleoside phosphorylase/phosphoribosyltransferase catalytic domain"/>
    <property type="match status" value="1"/>
</dbReference>
<feature type="binding site" evidence="12">
    <location>
        <position position="111"/>
    </location>
    <ligand>
        <name>anthranilate</name>
        <dbReference type="ChEBI" id="CHEBI:16567"/>
        <label>1</label>
    </ligand>
</feature>
<feature type="binding site" evidence="12">
    <location>
        <position position="226"/>
    </location>
    <ligand>
        <name>Mg(2+)</name>
        <dbReference type="ChEBI" id="CHEBI:18420"/>
        <label>1</label>
    </ligand>
</feature>
<feature type="binding site" evidence="12">
    <location>
        <position position="88"/>
    </location>
    <ligand>
        <name>5-phospho-alpha-D-ribose 1-diphosphate</name>
        <dbReference type="ChEBI" id="CHEBI:58017"/>
    </ligand>
</feature>
<feature type="binding site" evidence="12">
    <location>
        <position position="80"/>
    </location>
    <ligand>
        <name>5-phospho-alpha-D-ribose 1-diphosphate</name>
        <dbReference type="ChEBI" id="CHEBI:58017"/>
    </ligand>
</feature>
<name>A0A6N7INM0_9FIRM</name>
<keyword evidence="16" id="KW-1185">Reference proteome</keyword>
<evidence type="ECO:0000313" key="15">
    <source>
        <dbReference type="EMBL" id="MQL51602.1"/>
    </source>
</evidence>
<feature type="domain" description="Glycosyl transferase family 3 N-terminal" evidence="14">
    <location>
        <begin position="3"/>
        <end position="65"/>
    </location>
</feature>
<dbReference type="GO" id="GO:0000162">
    <property type="term" value="P:L-tryptophan biosynthetic process"/>
    <property type="evidence" value="ECO:0007669"/>
    <property type="project" value="UniProtKB-UniRule"/>
</dbReference>
<keyword evidence="6 12" id="KW-0479">Metal-binding</keyword>
<evidence type="ECO:0000256" key="11">
    <source>
        <dbReference type="ARBA" id="ARBA00061188"/>
    </source>
</evidence>
<comment type="similarity">
    <text evidence="12">Belongs to the anthranilate phosphoribosyltransferase family.</text>
</comment>
<feature type="binding site" evidence="12">
    <location>
        <begin position="90"/>
        <end position="93"/>
    </location>
    <ligand>
        <name>5-phospho-alpha-D-ribose 1-diphosphate</name>
        <dbReference type="ChEBI" id="CHEBI:58017"/>
    </ligand>
</feature>
<dbReference type="UniPathway" id="UPA00035">
    <property type="reaction ID" value="UER00041"/>
</dbReference>
<comment type="cofactor">
    <cofactor evidence="12">
        <name>Mg(2+)</name>
        <dbReference type="ChEBI" id="CHEBI:18420"/>
    </cofactor>
    <text evidence="12">Binds 2 magnesium ions per monomer.</text>
</comment>
<dbReference type="InterPro" id="IPR017459">
    <property type="entry name" value="Glycosyl_Trfase_fam3_N_dom"/>
</dbReference>
<evidence type="ECO:0000256" key="10">
    <source>
        <dbReference type="ARBA" id="ARBA00052328"/>
    </source>
</evidence>
<dbReference type="InterPro" id="IPR036320">
    <property type="entry name" value="Glycosyl_Trfase_fam3_N_dom_sf"/>
</dbReference>
<evidence type="ECO:0000313" key="16">
    <source>
        <dbReference type="Proteomes" id="UP000441717"/>
    </source>
</evidence>
<feature type="binding site" evidence="12">
    <location>
        <position position="166"/>
    </location>
    <ligand>
        <name>anthranilate</name>
        <dbReference type="ChEBI" id="CHEBI:16567"/>
        <label>2</label>
    </ligand>
</feature>
<comment type="subunit">
    <text evidence="2 12">Homodimer.</text>
</comment>
<comment type="catalytic activity">
    <reaction evidence="10 12">
        <text>N-(5-phospho-beta-D-ribosyl)anthranilate + diphosphate = 5-phospho-alpha-D-ribose 1-diphosphate + anthranilate</text>
        <dbReference type="Rhea" id="RHEA:11768"/>
        <dbReference type="ChEBI" id="CHEBI:16567"/>
        <dbReference type="ChEBI" id="CHEBI:18277"/>
        <dbReference type="ChEBI" id="CHEBI:33019"/>
        <dbReference type="ChEBI" id="CHEBI:58017"/>
        <dbReference type="EC" id="2.4.2.18"/>
    </reaction>
</comment>
<dbReference type="EC" id="2.4.2.18" evidence="12"/>
<organism evidence="15 16">
    <name type="scientific">Desulfofundulus thermobenzoicus</name>
    <dbReference type="NCBI Taxonomy" id="29376"/>
    <lineage>
        <taxon>Bacteria</taxon>
        <taxon>Bacillati</taxon>
        <taxon>Bacillota</taxon>
        <taxon>Clostridia</taxon>
        <taxon>Eubacteriales</taxon>
        <taxon>Peptococcaceae</taxon>
        <taxon>Desulfofundulus</taxon>
    </lineage>
</organism>
<dbReference type="GO" id="GO:0004048">
    <property type="term" value="F:anthranilate phosphoribosyltransferase activity"/>
    <property type="evidence" value="ECO:0007669"/>
    <property type="project" value="UniProtKB-UniRule"/>
</dbReference>
<evidence type="ECO:0000256" key="1">
    <source>
        <dbReference type="ARBA" id="ARBA00004907"/>
    </source>
</evidence>